<dbReference type="AlphaFoldDB" id="A0A852ZQ30"/>
<organism evidence="2 3">
    <name type="scientific">Allostreptomyces psammosilenae</name>
    <dbReference type="NCBI Taxonomy" id="1892865"/>
    <lineage>
        <taxon>Bacteria</taxon>
        <taxon>Bacillati</taxon>
        <taxon>Actinomycetota</taxon>
        <taxon>Actinomycetes</taxon>
        <taxon>Kitasatosporales</taxon>
        <taxon>Streptomycetaceae</taxon>
        <taxon>Allostreptomyces</taxon>
    </lineage>
</organism>
<evidence type="ECO:0000313" key="2">
    <source>
        <dbReference type="EMBL" id="NYI03370.1"/>
    </source>
</evidence>
<feature type="compositionally biased region" description="Low complexity" evidence="1">
    <location>
        <begin position="7"/>
        <end position="23"/>
    </location>
</feature>
<feature type="region of interest" description="Disordered" evidence="1">
    <location>
        <begin position="298"/>
        <end position="351"/>
    </location>
</feature>
<keyword evidence="3" id="KW-1185">Reference proteome</keyword>
<gene>
    <name evidence="2" type="ORF">FHU37_000313</name>
</gene>
<name>A0A852ZQ30_9ACTN</name>
<dbReference type="Proteomes" id="UP000567795">
    <property type="component" value="Unassembled WGS sequence"/>
</dbReference>
<dbReference type="RefSeq" id="WP_312892372.1">
    <property type="nucleotide sequence ID" value="NZ_JACBZD010000001.1"/>
</dbReference>
<sequence>MTRRATSRPAATAAPAPETAAPGTGAGATPGRATGGRAGTLLAAVGAARTAWAALTRRPPGEAVHWERTNYSGRVLTLLEGPSAALATGAAIATAPGLPGRVRAAGVLATTVAGALGTYDDLAGTGARRGFRQHLGALAKGEVTSGAVKLFGIGAAGLAAGALLKERPVDKLLAGVVIGGTANLINLLDLRPGRAGKAVLLSGVPTVLRGGVGGTVAAAPVGAAAALIGEDLGERAMLGDAGANALGAALGVASVANSSRAGLLVRAGVLVALTAASERISFTKVIASVPALRAVDEFGRRPQPPADAPTSAPARAGAEADAEQDALPDAVQPAAPAAGPETEADLAPALGAGTGAAGFAAEFEAGLDTEPEAGGAGTR</sequence>
<accession>A0A852ZQ30</accession>
<feature type="region of interest" description="Disordered" evidence="1">
    <location>
        <begin position="1"/>
        <end position="35"/>
    </location>
</feature>
<reference evidence="2 3" key="1">
    <citation type="submission" date="2020-07" db="EMBL/GenBank/DDBJ databases">
        <title>Sequencing the genomes of 1000 actinobacteria strains.</title>
        <authorList>
            <person name="Klenk H.-P."/>
        </authorList>
    </citation>
    <scope>NUCLEOTIDE SEQUENCE [LARGE SCALE GENOMIC DNA]</scope>
    <source>
        <strain evidence="2 3">DSM 42178</strain>
    </source>
</reference>
<proteinExistence type="predicted"/>
<dbReference type="EMBL" id="JACBZD010000001">
    <property type="protein sequence ID" value="NYI03370.1"/>
    <property type="molecule type" value="Genomic_DNA"/>
</dbReference>
<protein>
    <submittedName>
        <fullName evidence="2">Uncharacterized protein</fullName>
    </submittedName>
</protein>
<feature type="compositionally biased region" description="Low complexity" evidence="1">
    <location>
        <begin position="333"/>
        <end position="351"/>
    </location>
</feature>
<evidence type="ECO:0000256" key="1">
    <source>
        <dbReference type="SAM" id="MobiDB-lite"/>
    </source>
</evidence>
<feature type="compositionally biased region" description="Gly residues" evidence="1">
    <location>
        <begin position="24"/>
        <end position="35"/>
    </location>
</feature>
<evidence type="ECO:0000313" key="3">
    <source>
        <dbReference type="Proteomes" id="UP000567795"/>
    </source>
</evidence>
<comment type="caution">
    <text evidence="2">The sequence shown here is derived from an EMBL/GenBank/DDBJ whole genome shotgun (WGS) entry which is preliminary data.</text>
</comment>